<dbReference type="RefSeq" id="XP_038735554.1">
    <property type="nucleotide sequence ID" value="XM_038873691.1"/>
</dbReference>
<feature type="compositionally biased region" description="Basic and acidic residues" evidence="1">
    <location>
        <begin position="876"/>
        <end position="897"/>
    </location>
</feature>
<protein>
    <submittedName>
        <fullName evidence="2">Uncharacterized protein</fullName>
    </submittedName>
</protein>
<feature type="compositionally biased region" description="Basic and acidic residues" evidence="1">
    <location>
        <begin position="725"/>
        <end position="743"/>
    </location>
</feature>
<evidence type="ECO:0000256" key="1">
    <source>
        <dbReference type="SAM" id="MobiDB-lite"/>
    </source>
</evidence>
<feature type="compositionally biased region" description="Basic and acidic residues" evidence="1">
    <location>
        <begin position="627"/>
        <end position="647"/>
    </location>
</feature>
<reference evidence="2 3" key="1">
    <citation type="journal article" date="2020" name="Genome Biol. Evol.">
        <title>Comparative genomics of Sclerotiniaceae.</title>
        <authorList>
            <person name="Valero Jimenez C.A."/>
            <person name="Steentjes M."/>
            <person name="Scholten O.E."/>
            <person name="Van Kan J.A.L."/>
        </authorList>
    </citation>
    <scope>NUCLEOTIDE SEQUENCE [LARGE SCALE GENOMIC DNA]</scope>
    <source>
        <strain evidence="2 3">MUCL 94</strain>
    </source>
</reference>
<feature type="compositionally biased region" description="Basic and acidic residues" evidence="1">
    <location>
        <begin position="112"/>
        <end position="121"/>
    </location>
</feature>
<feature type="compositionally biased region" description="Polar residues" evidence="1">
    <location>
        <begin position="433"/>
        <end position="451"/>
    </location>
</feature>
<feature type="compositionally biased region" description="Basic and acidic residues" evidence="1">
    <location>
        <begin position="905"/>
        <end position="915"/>
    </location>
</feature>
<feature type="compositionally biased region" description="Pro residues" evidence="1">
    <location>
        <begin position="42"/>
        <end position="63"/>
    </location>
</feature>
<feature type="compositionally biased region" description="Basic and acidic residues" evidence="1">
    <location>
        <begin position="773"/>
        <end position="796"/>
    </location>
</feature>
<gene>
    <name evidence="2" type="ORF">EAE97_003179</name>
</gene>
<feature type="compositionally biased region" description="Basic and acidic residues" evidence="1">
    <location>
        <begin position="483"/>
        <end position="495"/>
    </location>
</feature>
<feature type="compositionally biased region" description="Basic and acidic residues" evidence="1">
    <location>
        <begin position="377"/>
        <end position="402"/>
    </location>
</feature>
<name>A0A9P5M8C3_9HELO</name>
<dbReference type="AlphaFoldDB" id="A0A9P5M8C3"/>
<feature type="compositionally biased region" description="Polar residues" evidence="1">
    <location>
        <begin position="84"/>
        <end position="96"/>
    </location>
</feature>
<feature type="compositionally biased region" description="Basic and acidic residues" evidence="1">
    <location>
        <begin position="148"/>
        <end position="162"/>
    </location>
</feature>
<dbReference type="Proteomes" id="UP000710849">
    <property type="component" value="Unassembled WGS sequence"/>
</dbReference>
<feature type="compositionally biased region" description="Basic and acidic residues" evidence="1">
    <location>
        <begin position="225"/>
        <end position="244"/>
    </location>
</feature>
<feature type="compositionally biased region" description="Basic and acidic residues" evidence="1">
    <location>
        <begin position="503"/>
        <end position="512"/>
    </location>
</feature>
<feature type="compositionally biased region" description="Pro residues" evidence="1">
    <location>
        <begin position="290"/>
        <end position="299"/>
    </location>
</feature>
<feature type="compositionally biased region" description="Basic and acidic residues" evidence="1">
    <location>
        <begin position="606"/>
        <end position="619"/>
    </location>
</feature>
<feature type="compositionally biased region" description="Pro residues" evidence="1">
    <location>
        <begin position="531"/>
        <end position="541"/>
    </location>
</feature>
<feature type="compositionally biased region" description="Basic and acidic residues" evidence="1">
    <location>
        <begin position="658"/>
        <end position="718"/>
    </location>
</feature>
<evidence type="ECO:0000313" key="3">
    <source>
        <dbReference type="Proteomes" id="UP000710849"/>
    </source>
</evidence>
<keyword evidence="3" id="KW-1185">Reference proteome</keyword>
<dbReference type="EMBL" id="RCSW01000005">
    <property type="protein sequence ID" value="KAF7949670.1"/>
    <property type="molecule type" value="Genomic_DNA"/>
</dbReference>
<organism evidence="2 3">
    <name type="scientific">Botrytis byssoidea</name>
    <dbReference type="NCBI Taxonomy" id="139641"/>
    <lineage>
        <taxon>Eukaryota</taxon>
        <taxon>Fungi</taxon>
        <taxon>Dikarya</taxon>
        <taxon>Ascomycota</taxon>
        <taxon>Pezizomycotina</taxon>
        <taxon>Leotiomycetes</taxon>
        <taxon>Helotiales</taxon>
        <taxon>Sclerotiniaceae</taxon>
        <taxon>Botrytis</taxon>
    </lineage>
</organism>
<evidence type="ECO:0000313" key="2">
    <source>
        <dbReference type="EMBL" id="KAF7949670.1"/>
    </source>
</evidence>
<feature type="compositionally biased region" description="Acidic residues" evidence="1">
    <location>
        <begin position="64"/>
        <end position="78"/>
    </location>
</feature>
<feature type="compositionally biased region" description="Pro residues" evidence="1">
    <location>
        <begin position="212"/>
        <end position="224"/>
    </location>
</feature>
<dbReference type="GeneID" id="62146768"/>
<proteinExistence type="predicted"/>
<comment type="caution">
    <text evidence="2">The sequence shown here is derived from an EMBL/GenBank/DDBJ whole genome shotgun (WGS) entry which is preliminary data.</text>
</comment>
<feature type="compositionally biased region" description="Basic and acidic residues" evidence="1">
    <location>
        <begin position="756"/>
        <end position="765"/>
    </location>
</feature>
<feature type="compositionally biased region" description="Basic and acidic residues" evidence="1">
    <location>
        <begin position="1"/>
        <end position="29"/>
    </location>
</feature>
<feature type="region of interest" description="Disordered" evidence="1">
    <location>
        <begin position="1"/>
        <end position="937"/>
    </location>
</feature>
<sequence length="937" mass="105633">MERVNREAEKKALREEAEASRRLRKESKLSKGKKSKNSKEPVPLPPTPPPPPSPPIPTKAPTPEPDEDLEPTQEEVDEILALGNRTTTAKPASQAFSFWGAPKKSPVIEKPSPSKDDREFGKTNLAEASTKNLMAWGTGSDEIAIADKAMRPETSSKSKDTTTKWPPPSIKSSLLKKPVGGTIADRLRAFEANKPLEEPHESEEEIDEYFPAPSPPPPAAPPVPTKEERRKLKSSRRDKERLEDSEILPGAFPDSANGDEIIDIVEMPIQKKNRSKSSKSKEFSRALPVPIEPPTPPPEVDLEREQDSDHKYKKERPRVVRDGSSWGAWGAEPRKEEREKKPSRDRERRSDEPQITREERRSTRESDPRHSKSRRSSTREEKTSSSKDSSSDKADKASKGDNRPPVSRGISNMFGPATPLSRSNSKSEKRPSMSRTSSRRQSVNMDSSNYATPIPDDSREPPPMSAKAAKMFGIGVPGKLSRSKSEKTRPSRDDDVVGDDVADPIRQRSSRDRKGKSKVTDDSMFDGQALPPVPMPPPPMDIPIRRKTRPTTDWTASARAYQQRRQDDVDMEEQGGPSEIPGTPGLKRTDSSARKSGLGGMFGVFGKKDKEKDRPDLKRRSTAPAEDENRAYRRDERKTRRSSRDVDPEVTMTGAISEEEKAAAEAARRDRKDKRKAAAAERDANQRGTKDVQTAKEEPRKERHRREEKDERHREARHTAKRDRRPAAEADEPRVEEEREAERRARKRRKAAQVDGEQRGEDPYRSKHRRSHKDPDDDEAHRRPRTERVKSSDPRKSSRKSAPAPEPEFLPADGQVHSRSKPRSPAWPHSGTGSWVKENADAPPPPNSPTREASPVDETYAGEAVRRELRRTRLGGTERRRKDERYEKEKEKERPTRSPEGSQEDPPRESQRDSGFETSRAPSASAGFFGLRRKFGF</sequence>
<accession>A0A9P5M8C3</accession>
<feature type="compositionally biased region" description="Basic and acidic residues" evidence="1">
    <location>
        <begin position="185"/>
        <end position="199"/>
    </location>
</feature>
<feature type="compositionally biased region" description="Basic and acidic residues" evidence="1">
    <location>
        <begin position="332"/>
        <end position="370"/>
    </location>
</feature>
<feature type="compositionally biased region" description="Basic and acidic residues" evidence="1">
    <location>
        <begin position="301"/>
        <end position="321"/>
    </location>
</feature>